<gene>
    <name evidence="12" type="ORF">WDZ17_08680</name>
</gene>
<sequence length="498" mass="51413">MGGRTRPGRREHGAHGDEQGRAGHEGHRHPGDPPDAAGPASEEGDEHWSRPRPGRRALLLDVGSGLLAAAVCLLGLGLTRAVAEQGGGTAVGPGGPLPPEDVAWTLLVALPLCARRVLPVTAMLVSTGAFVVLGSRSPMSAASFTLNLVLFLVLLSGTAWGRHRGRVALAWALVLVGMVVWYVAGLLGVVSDGLPPAGAGVVALTALVNVLYFSGALLGGRALWRAARDRDRLRRVADRLRAEQERSARQAVVGERLRIARELHDVVAHHVSTTGVQAAAARRVLERSADGPGGTPAQDAVARASAALREAEAASRSAVAEMRALLGVLRAPDDAEPALGACPSAPELPQPGVDDLDALLERVRSRGLAVRLSVVGVPRPLPATTGTTLHRLVQEALANAERHSAAREVRVVVRWPDVDGRGPGAGGGAGAPRPDGSVEVEVLDDGPARRGTAGTGLGHTGMQERAALVGGAVEVGSRPGGGYRVRARYPLAGPAVRP</sequence>
<keyword evidence="10" id="KW-0472">Membrane</keyword>
<evidence type="ECO:0000259" key="11">
    <source>
        <dbReference type="SMART" id="SM00387"/>
    </source>
</evidence>
<keyword evidence="5" id="KW-0547">Nucleotide-binding</keyword>
<comment type="catalytic activity">
    <reaction evidence="1">
        <text>ATP + protein L-histidine = ADP + protein N-phospho-L-histidine.</text>
        <dbReference type="EC" id="2.7.13.3"/>
    </reaction>
</comment>
<evidence type="ECO:0000256" key="9">
    <source>
        <dbReference type="SAM" id="MobiDB-lite"/>
    </source>
</evidence>
<evidence type="ECO:0000313" key="13">
    <source>
        <dbReference type="Proteomes" id="UP001387100"/>
    </source>
</evidence>
<keyword evidence="7" id="KW-0067">ATP-binding</keyword>
<keyword evidence="8" id="KW-0902">Two-component regulatory system</keyword>
<protein>
    <recommendedName>
        <fullName evidence="2">histidine kinase</fullName>
        <ecNumber evidence="2">2.7.13.3</ecNumber>
    </recommendedName>
</protein>
<evidence type="ECO:0000256" key="7">
    <source>
        <dbReference type="ARBA" id="ARBA00022840"/>
    </source>
</evidence>
<dbReference type="SMART" id="SM00387">
    <property type="entry name" value="HATPase_c"/>
    <property type="match status" value="1"/>
</dbReference>
<feature type="transmembrane region" description="Helical" evidence="10">
    <location>
        <begin position="168"/>
        <end position="189"/>
    </location>
</feature>
<reference evidence="12 13" key="1">
    <citation type="journal article" date="2017" name="Int. J. Syst. Evol. Microbiol.">
        <title>Pseudokineococcus basanitobsidens sp. nov., isolated from volcanic rock.</title>
        <authorList>
            <person name="Lee D.W."/>
            <person name="Park M.Y."/>
            <person name="Kim J.J."/>
            <person name="Kim B.S."/>
        </authorList>
    </citation>
    <scope>NUCLEOTIDE SEQUENCE [LARGE SCALE GENOMIC DNA]</scope>
    <source>
        <strain evidence="12 13">DSM 103726</strain>
    </source>
</reference>
<evidence type="ECO:0000313" key="12">
    <source>
        <dbReference type="EMBL" id="MEJ5945368.1"/>
    </source>
</evidence>
<keyword evidence="3" id="KW-0597">Phosphoprotein</keyword>
<evidence type="ECO:0000256" key="4">
    <source>
        <dbReference type="ARBA" id="ARBA00022679"/>
    </source>
</evidence>
<keyword evidence="10" id="KW-1133">Transmembrane helix</keyword>
<dbReference type="EC" id="2.7.13.3" evidence="2"/>
<evidence type="ECO:0000256" key="5">
    <source>
        <dbReference type="ARBA" id="ARBA00022741"/>
    </source>
</evidence>
<dbReference type="PANTHER" id="PTHR24421">
    <property type="entry name" value="NITRATE/NITRITE SENSOR PROTEIN NARX-RELATED"/>
    <property type="match status" value="1"/>
</dbReference>
<keyword evidence="10" id="KW-0812">Transmembrane</keyword>
<evidence type="ECO:0000256" key="8">
    <source>
        <dbReference type="ARBA" id="ARBA00023012"/>
    </source>
</evidence>
<proteinExistence type="predicted"/>
<feature type="domain" description="Histidine kinase/HSP90-like ATPase" evidence="11">
    <location>
        <begin position="384"/>
        <end position="493"/>
    </location>
</feature>
<evidence type="ECO:0000256" key="10">
    <source>
        <dbReference type="SAM" id="Phobius"/>
    </source>
</evidence>
<dbReference type="Pfam" id="PF07730">
    <property type="entry name" value="HisKA_3"/>
    <property type="match status" value="1"/>
</dbReference>
<evidence type="ECO:0000256" key="2">
    <source>
        <dbReference type="ARBA" id="ARBA00012438"/>
    </source>
</evidence>
<dbReference type="InterPro" id="IPR011712">
    <property type="entry name" value="Sig_transdc_His_kin_sub3_dim/P"/>
</dbReference>
<comment type="caution">
    <text evidence="12">The sequence shown here is derived from an EMBL/GenBank/DDBJ whole genome shotgun (WGS) entry which is preliminary data.</text>
</comment>
<organism evidence="12 13">
    <name type="scientific">Pseudokineococcus basanitobsidens</name>
    <dbReference type="NCBI Taxonomy" id="1926649"/>
    <lineage>
        <taxon>Bacteria</taxon>
        <taxon>Bacillati</taxon>
        <taxon>Actinomycetota</taxon>
        <taxon>Actinomycetes</taxon>
        <taxon>Kineosporiales</taxon>
        <taxon>Kineosporiaceae</taxon>
        <taxon>Pseudokineococcus</taxon>
    </lineage>
</organism>
<dbReference type="InterPro" id="IPR003594">
    <property type="entry name" value="HATPase_dom"/>
</dbReference>
<evidence type="ECO:0000256" key="6">
    <source>
        <dbReference type="ARBA" id="ARBA00022777"/>
    </source>
</evidence>
<dbReference type="Pfam" id="PF02518">
    <property type="entry name" value="HATPase_c"/>
    <property type="match status" value="1"/>
</dbReference>
<keyword evidence="13" id="KW-1185">Reference proteome</keyword>
<dbReference type="GO" id="GO:0016301">
    <property type="term" value="F:kinase activity"/>
    <property type="evidence" value="ECO:0007669"/>
    <property type="project" value="UniProtKB-KW"/>
</dbReference>
<dbReference type="RefSeq" id="WP_339574753.1">
    <property type="nucleotide sequence ID" value="NZ_JBBIAA010000007.1"/>
</dbReference>
<evidence type="ECO:0000256" key="1">
    <source>
        <dbReference type="ARBA" id="ARBA00000085"/>
    </source>
</evidence>
<feature type="region of interest" description="Disordered" evidence="9">
    <location>
        <begin position="1"/>
        <end position="51"/>
    </location>
</feature>
<dbReference type="InterPro" id="IPR050482">
    <property type="entry name" value="Sensor_HK_TwoCompSys"/>
</dbReference>
<dbReference type="Gene3D" id="3.30.565.10">
    <property type="entry name" value="Histidine kinase-like ATPase, C-terminal domain"/>
    <property type="match status" value="1"/>
</dbReference>
<feature type="transmembrane region" description="Helical" evidence="10">
    <location>
        <begin position="201"/>
        <end position="224"/>
    </location>
</feature>
<dbReference type="Proteomes" id="UP001387100">
    <property type="component" value="Unassembled WGS sequence"/>
</dbReference>
<dbReference type="PANTHER" id="PTHR24421:SF10">
    <property type="entry name" value="NITRATE_NITRITE SENSOR PROTEIN NARQ"/>
    <property type="match status" value="1"/>
</dbReference>
<keyword evidence="4" id="KW-0808">Transferase</keyword>
<feature type="transmembrane region" description="Helical" evidence="10">
    <location>
        <begin position="141"/>
        <end position="161"/>
    </location>
</feature>
<accession>A0ABU8RJX0</accession>
<dbReference type="InterPro" id="IPR036890">
    <property type="entry name" value="HATPase_C_sf"/>
</dbReference>
<feature type="compositionally biased region" description="Basic and acidic residues" evidence="9">
    <location>
        <begin position="8"/>
        <end position="32"/>
    </location>
</feature>
<keyword evidence="6 12" id="KW-0418">Kinase</keyword>
<evidence type="ECO:0000256" key="3">
    <source>
        <dbReference type="ARBA" id="ARBA00022553"/>
    </source>
</evidence>
<dbReference type="EMBL" id="JBBIAA010000007">
    <property type="protein sequence ID" value="MEJ5945368.1"/>
    <property type="molecule type" value="Genomic_DNA"/>
</dbReference>
<dbReference type="SUPFAM" id="SSF55874">
    <property type="entry name" value="ATPase domain of HSP90 chaperone/DNA topoisomerase II/histidine kinase"/>
    <property type="match status" value="1"/>
</dbReference>
<dbReference type="Gene3D" id="1.20.5.1930">
    <property type="match status" value="1"/>
</dbReference>
<feature type="transmembrane region" description="Helical" evidence="10">
    <location>
        <begin position="58"/>
        <end position="78"/>
    </location>
</feature>
<dbReference type="CDD" id="cd16917">
    <property type="entry name" value="HATPase_UhpB-NarQ-NarX-like"/>
    <property type="match status" value="1"/>
</dbReference>
<name>A0ABU8RJX0_9ACTN</name>